<evidence type="ECO:0000313" key="2">
    <source>
        <dbReference type="EMBL" id="GAG43427.1"/>
    </source>
</evidence>
<dbReference type="Gene3D" id="1.20.1290.10">
    <property type="entry name" value="AhpD-like"/>
    <property type="match status" value="1"/>
</dbReference>
<dbReference type="EMBL" id="BARS01055184">
    <property type="protein sequence ID" value="GAG43427.1"/>
    <property type="molecule type" value="Genomic_DNA"/>
</dbReference>
<sequence>MTMLEISPDLNQRFVDFYRAVFADGVLDRRTKQLIGLAVALAVGRGP</sequence>
<accession>X0Y806</accession>
<dbReference type="InterPro" id="IPR029032">
    <property type="entry name" value="AhpD-like"/>
</dbReference>
<evidence type="ECO:0000259" key="1">
    <source>
        <dbReference type="Pfam" id="PF02627"/>
    </source>
</evidence>
<dbReference type="InterPro" id="IPR003779">
    <property type="entry name" value="CMD-like"/>
</dbReference>
<gene>
    <name evidence="2" type="ORF">S01H1_81539</name>
</gene>
<comment type="caution">
    <text evidence="2">The sequence shown here is derived from an EMBL/GenBank/DDBJ whole genome shotgun (WGS) entry which is preliminary data.</text>
</comment>
<proteinExistence type="predicted"/>
<dbReference type="Pfam" id="PF02627">
    <property type="entry name" value="CMD"/>
    <property type="match status" value="1"/>
</dbReference>
<protein>
    <recommendedName>
        <fullName evidence="1">Carboxymuconolactone decarboxylase-like domain-containing protein</fullName>
    </recommendedName>
</protein>
<organism evidence="2">
    <name type="scientific">marine sediment metagenome</name>
    <dbReference type="NCBI Taxonomy" id="412755"/>
    <lineage>
        <taxon>unclassified sequences</taxon>
        <taxon>metagenomes</taxon>
        <taxon>ecological metagenomes</taxon>
    </lineage>
</organism>
<dbReference type="GO" id="GO:0051920">
    <property type="term" value="F:peroxiredoxin activity"/>
    <property type="evidence" value="ECO:0007669"/>
    <property type="project" value="InterPro"/>
</dbReference>
<dbReference type="AlphaFoldDB" id="X0Y806"/>
<dbReference type="SUPFAM" id="SSF69118">
    <property type="entry name" value="AhpD-like"/>
    <property type="match status" value="1"/>
</dbReference>
<reference evidence="2" key="1">
    <citation type="journal article" date="2014" name="Front. Microbiol.">
        <title>High frequency of phylogenetically diverse reductive dehalogenase-homologous genes in deep subseafloor sedimentary metagenomes.</title>
        <authorList>
            <person name="Kawai M."/>
            <person name="Futagami T."/>
            <person name="Toyoda A."/>
            <person name="Takaki Y."/>
            <person name="Nishi S."/>
            <person name="Hori S."/>
            <person name="Arai W."/>
            <person name="Tsubouchi T."/>
            <person name="Morono Y."/>
            <person name="Uchiyama I."/>
            <person name="Ito T."/>
            <person name="Fujiyama A."/>
            <person name="Inagaki F."/>
            <person name="Takami H."/>
        </authorList>
    </citation>
    <scope>NUCLEOTIDE SEQUENCE</scope>
    <source>
        <strain evidence="2">Expedition CK06-06</strain>
    </source>
</reference>
<feature type="domain" description="Carboxymuconolactone decarboxylase-like" evidence="1">
    <location>
        <begin position="8"/>
        <end position="45"/>
    </location>
</feature>
<name>X0Y806_9ZZZZ</name>